<dbReference type="RefSeq" id="WP_359876281.1">
    <property type="nucleotide sequence ID" value="NZ_JBEYHT010000018.1"/>
</dbReference>
<dbReference type="NCBIfam" id="TIGR03604">
    <property type="entry name" value="TOMM_cyclo_SagD"/>
    <property type="match status" value="1"/>
</dbReference>
<dbReference type="InterPro" id="IPR027624">
    <property type="entry name" value="TOMM_cyclo_SagD"/>
</dbReference>
<keyword evidence="5" id="KW-1185">Reference proteome</keyword>
<dbReference type="EMBL" id="FJ652572">
    <property type="protein sequence ID" value="ACN52298.1"/>
    <property type="molecule type" value="Genomic_DNA"/>
</dbReference>
<dbReference type="EMBL" id="AP017424">
    <property type="protein sequence ID" value="BAU84765.1"/>
    <property type="molecule type" value="Genomic_DNA"/>
</dbReference>
<dbReference type="Gene3D" id="3.30.160.660">
    <property type="match status" value="1"/>
</dbReference>
<reference evidence="2" key="2">
    <citation type="journal article" date="2009" name="J. Am. Chem. Soc.">
        <title>Thiostrepton biosynthesis: prototype for a new family of bacteriocins.</title>
        <authorList>
            <person name="Kelly W.L."/>
            <person name="Pan L."/>
            <person name="Li C."/>
        </authorList>
    </citation>
    <scope>NUCLEOTIDE SEQUENCE</scope>
    <source>
        <strain evidence="2">ATCC 31255</strain>
    </source>
</reference>
<evidence type="ECO:0000313" key="2">
    <source>
        <dbReference type="EMBL" id="ACN52298.1"/>
    </source>
</evidence>
<accession>C0JRZ4</accession>
<evidence type="ECO:0000313" key="4">
    <source>
        <dbReference type="EMBL" id="BAU84765.1"/>
    </source>
</evidence>
<dbReference type="NCBIfam" id="TIGR03882">
    <property type="entry name" value="cyclo_dehyd_2"/>
    <property type="match status" value="1"/>
</dbReference>
<dbReference type="InterPro" id="IPR022291">
    <property type="entry name" value="Bacteriocin_synth_cyclodeHase"/>
</dbReference>
<organism evidence="3">
    <name type="scientific">Streptomyces laurentii</name>
    <dbReference type="NCBI Taxonomy" id="39478"/>
    <lineage>
        <taxon>Bacteria</taxon>
        <taxon>Bacillati</taxon>
        <taxon>Actinomycetota</taxon>
        <taxon>Actinomycetes</taxon>
        <taxon>Kitasatosporales</taxon>
        <taxon>Streptomycetaceae</taxon>
        <taxon>Streptomyces</taxon>
    </lineage>
</organism>
<dbReference type="AlphaFoldDB" id="C0JRZ4"/>
<dbReference type="EMBL" id="FJ436358">
    <property type="protein sequence ID" value="ACN80677.1"/>
    <property type="molecule type" value="Genomic_DNA"/>
</dbReference>
<dbReference type="Gene3D" id="3.30.1330.230">
    <property type="match status" value="1"/>
</dbReference>
<dbReference type="PANTHER" id="PTHR37809:SF1">
    <property type="entry name" value="RIBOSOMAL PROTEIN S12 METHYLTHIOTRANSFERASE ACCESSORY FACTOR YCAO"/>
    <property type="match status" value="1"/>
</dbReference>
<proteinExistence type="predicted"/>
<gene>
    <name evidence="3" type="primary">tsrO</name>
    <name evidence="4" type="ORF">SLA_3863</name>
</gene>
<name>C0JRZ4_STRLU</name>
<reference evidence="3" key="1">
    <citation type="journal article" date="2009" name="Chem. Biol.">
        <title>Thiopeptide biosynthesis featuring ribosomally synthesized precursor peptides and conserved posttranslational modifications.</title>
        <authorList>
            <person name="Liao R."/>
            <person name="Duan L."/>
            <person name="Lei C."/>
            <person name="Pan H."/>
            <person name="Ding Y."/>
            <person name="Zhang Q."/>
            <person name="Chen D."/>
            <person name="Shen B."/>
            <person name="Yu Y."/>
            <person name="Liu W."/>
        </authorList>
    </citation>
    <scope>NUCLEOTIDE SEQUENCE</scope>
    <source>
        <strain evidence="3">ATCC 31255</strain>
    </source>
</reference>
<reference evidence="4 5" key="3">
    <citation type="journal article" date="2016" name="Genome Announc.">
        <title>Complete Genome Sequence of Thiostrepton-Producing Streptomyces laurentii ATCC 31255.</title>
        <authorList>
            <person name="Doi K."/>
            <person name="Fujino Y."/>
            <person name="Nagayoshi Y."/>
            <person name="Ohshima T."/>
            <person name="Ogata S."/>
        </authorList>
    </citation>
    <scope>NUCLEOTIDE SEQUENCE [LARGE SCALE GENOMIC DNA]</scope>
    <source>
        <strain evidence="4 5">ATCC 31255</strain>
    </source>
</reference>
<sequence length="681" mass="71888">MSAPPTTAPHAPEGVDDTAAELRRLLDDVARVVDTPAAITAAAPLHAGLPAEGDGRPVVLVNLGWDADLSGLPAAGTTVLPVYGLRGRVVVGPVTRPGLPGCPHCLGLRVRATDRPEGVPRGEPAVPRRLSARPDAWLPPGTARLVAAVVRAELARLAAGEPPLGTEAAYTVGPARLAGDWHPALPHTLCDTPHCRGARRPLPPPLPDLATPLPATGVGSARRFPAARFAERLEREYLDGWSGVTRSAAVGDRAVLPSTQVRVPTVWGFDEIAIGRAEDYAGARPAAILEGLERYAGWHCGGRDPVRFASYAELASADAAEPSGGPGGPDRPAASDAVVDPRSLLLHPEEAYGQPGFEYTPYAPEIPTGWAEAYSALTGRRTLVPFHVAYYGATRRPETGPRFVYENSNGCALGSGTEEALLAALLEVSERDAFLCAWLSGTPLPEIDLGRLTGEAARAVRTVRHRTGRELRAFRALGAFDVPVALLVSTAEDPDLPATLVTAGSGLTVERALLGAVHEMAASAPVNTVEFQRRRAELEAALDDPGLVRRMEDHALVGALPEARPWFSFLLDGTPPGVPGPAAPDGLTPSGDVAADLAAMLAAARRDGQDVVVVDHTTSELDRLGLRCVKAIVPGTVPMTFGHRHRRLPPPATLRAFRARHTDGPVEFSPEEVRHEPHPFP</sequence>
<evidence type="ECO:0000313" key="3">
    <source>
        <dbReference type="EMBL" id="ACN80677.1"/>
    </source>
</evidence>
<dbReference type="PANTHER" id="PTHR37809">
    <property type="entry name" value="RIBOSOMAL PROTEIN S12 METHYLTHIOTRANSFERASE ACCESSORY FACTOR YCAO"/>
    <property type="match status" value="1"/>
</dbReference>
<protein>
    <submittedName>
        <fullName evidence="2 4">TsrH</fullName>
    </submittedName>
    <submittedName>
        <fullName evidence="3">TsrO</fullName>
    </submittedName>
</protein>
<dbReference type="InterPro" id="IPR003776">
    <property type="entry name" value="YcaO-like_dom"/>
</dbReference>
<dbReference type="Proteomes" id="UP000217676">
    <property type="component" value="Chromosome"/>
</dbReference>
<dbReference type="KEGG" id="slau:SLA_3863"/>
<dbReference type="Gene3D" id="3.40.50.720">
    <property type="entry name" value="NAD(P)-binding Rossmann-like Domain"/>
    <property type="match status" value="1"/>
</dbReference>
<evidence type="ECO:0000259" key="1">
    <source>
        <dbReference type="PROSITE" id="PS51664"/>
    </source>
</evidence>
<dbReference type="Pfam" id="PF02624">
    <property type="entry name" value="YcaO"/>
    <property type="match status" value="1"/>
</dbReference>
<dbReference type="SMR" id="C0JRZ4"/>
<feature type="domain" description="YcaO" evidence="1">
    <location>
        <begin position="275"/>
        <end position="681"/>
    </location>
</feature>
<dbReference type="Gene3D" id="3.30.40.250">
    <property type="match status" value="1"/>
</dbReference>
<dbReference type="PROSITE" id="PS51664">
    <property type="entry name" value="YCAO"/>
    <property type="match status" value="1"/>
</dbReference>
<evidence type="ECO:0000313" key="5">
    <source>
        <dbReference type="Proteomes" id="UP000217676"/>
    </source>
</evidence>